<dbReference type="EMBL" id="MUGV01000007">
    <property type="protein sequence ID" value="OXA81479.1"/>
    <property type="molecule type" value="Genomic_DNA"/>
</dbReference>
<comment type="caution">
    <text evidence="2">The sequence shown here is derived from an EMBL/GenBank/DDBJ whole genome shotgun (WGS) entry which is preliminary data.</text>
</comment>
<accession>A0ABX4BUZ6</accession>
<dbReference type="GO" id="GO:0016740">
    <property type="term" value="F:transferase activity"/>
    <property type="evidence" value="ECO:0007669"/>
    <property type="project" value="UniProtKB-KW"/>
</dbReference>
<evidence type="ECO:0000313" key="2">
    <source>
        <dbReference type="EMBL" id="OXA81479.1"/>
    </source>
</evidence>
<dbReference type="PANTHER" id="PTHR12526">
    <property type="entry name" value="GLYCOSYLTRANSFERASE"/>
    <property type="match status" value="1"/>
</dbReference>
<feature type="domain" description="Glycosyl transferase family 1" evidence="1">
    <location>
        <begin position="196"/>
        <end position="340"/>
    </location>
</feature>
<name>A0ABX4BUZ6_FLAFR</name>
<dbReference type="SUPFAM" id="SSF53756">
    <property type="entry name" value="UDP-Glycosyltransferase/glycogen phosphorylase"/>
    <property type="match status" value="1"/>
</dbReference>
<gene>
    <name evidence="2" type="ORF">B0A65_04270</name>
</gene>
<dbReference type="RefSeq" id="WP_074659439.1">
    <property type="nucleotide sequence ID" value="NZ_MUGV01000007.1"/>
</dbReference>
<dbReference type="Proteomes" id="UP000198382">
    <property type="component" value="Unassembled WGS sequence"/>
</dbReference>
<reference evidence="2 3" key="1">
    <citation type="submission" date="2016-11" db="EMBL/GenBank/DDBJ databases">
        <title>Whole genomes of Flavobacteriaceae.</title>
        <authorList>
            <person name="Stine C."/>
            <person name="Li C."/>
            <person name="Tadesse D."/>
        </authorList>
    </citation>
    <scope>NUCLEOTIDE SEQUENCE [LARGE SCALE GENOMIC DNA]</scope>
    <source>
        <strain evidence="2 3">DSM 15937</strain>
    </source>
</reference>
<dbReference type="InterPro" id="IPR001296">
    <property type="entry name" value="Glyco_trans_1"/>
</dbReference>
<proteinExistence type="predicted"/>
<keyword evidence="3" id="KW-1185">Reference proteome</keyword>
<evidence type="ECO:0000259" key="1">
    <source>
        <dbReference type="Pfam" id="PF00534"/>
    </source>
</evidence>
<keyword evidence="2" id="KW-0808">Transferase</keyword>
<evidence type="ECO:0000313" key="3">
    <source>
        <dbReference type="Proteomes" id="UP000198382"/>
    </source>
</evidence>
<sequence length="372" mass="43200">MKFVIITHVNHIKSSNHYFGYAPYVREMNIWLKYVNEVIVVGPFLNGNPAIIDIPYSHSKIDFRKIPDFNFMSFKNNIVSFFKLPIIFWEIFWAMKEADHIHLRCPGNVGLIGCLVQMLFPRKIKTAKYAGNWDSKSNQPWTYKLQKKILNSSFLTRNMKVLAYGDWENQSNNIKSFFTATYSESEKLLPNKTDLKNLIEFVFVGTLVAGKNPMYAIRLVEQFIKENKNAILNLFGEGSERIALEEYIRKNNLENYIFLNGNQNKETIKKAYQKSHFVILPSKSEGWPKAIAEGMFWGCIPIATKISCVPFMLDYGNRGILLEMDLEKDVSQIENIISNRECFLSMSKLAASWSQQYTTEIFELEIKKLLLE</sequence>
<organism evidence="2 3">
    <name type="scientific">Flavobacterium frigidimaris</name>
    <dbReference type="NCBI Taxonomy" id="262320"/>
    <lineage>
        <taxon>Bacteria</taxon>
        <taxon>Pseudomonadati</taxon>
        <taxon>Bacteroidota</taxon>
        <taxon>Flavobacteriia</taxon>
        <taxon>Flavobacteriales</taxon>
        <taxon>Flavobacteriaceae</taxon>
        <taxon>Flavobacterium</taxon>
    </lineage>
</organism>
<dbReference type="Gene3D" id="3.40.50.2000">
    <property type="entry name" value="Glycogen Phosphorylase B"/>
    <property type="match status" value="1"/>
</dbReference>
<dbReference type="Pfam" id="PF00534">
    <property type="entry name" value="Glycos_transf_1"/>
    <property type="match status" value="1"/>
</dbReference>
<protein>
    <submittedName>
        <fullName evidence="2">Glycosyl transferase</fullName>
    </submittedName>
</protein>
<dbReference type="PANTHER" id="PTHR12526:SF630">
    <property type="entry name" value="GLYCOSYLTRANSFERASE"/>
    <property type="match status" value="1"/>
</dbReference>